<dbReference type="EMBL" id="CAFAAB010000068">
    <property type="protein sequence ID" value="CAB4783794.1"/>
    <property type="molecule type" value="Genomic_DNA"/>
</dbReference>
<keyword evidence="4 6" id="KW-0175">Coiled coil</keyword>
<reference evidence="8" key="1">
    <citation type="submission" date="2020-05" db="EMBL/GenBank/DDBJ databases">
        <authorList>
            <person name="Chiriac C."/>
            <person name="Salcher M."/>
            <person name="Ghai R."/>
            <person name="Kavagutti S V."/>
        </authorList>
    </citation>
    <scope>NUCLEOTIDE SEQUENCE</scope>
</reference>
<dbReference type="FunFam" id="3.40.50.300:FF:000984">
    <property type="entry name" value="Chromosome partition protein Smc"/>
    <property type="match status" value="1"/>
</dbReference>
<evidence type="ECO:0000256" key="6">
    <source>
        <dbReference type="SAM" id="Coils"/>
    </source>
</evidence>
<dbReference type="InterPro" id="IPR010935">
    <property type="entry name" value="SMC_hinge"/>
</dbReference>
<evidence type="ECO:0000256" key="3">
    <source>
        <dbReference type="ARBA" id="ARBA00022840"/>
    </source>
</evidence>
<dbReference type="Pfam" id="PF02463">
    <property type="entry name" value="SMC_N"/>
    <property type="match status" value="1"/>
</dbReference>
<dbReference type="GO" id="GO:0016887">
    <property type="term" value="F:ATP hydrolysis activity"/>
    <property type="evidence" value="ECO:0007669"/>
    <property type="project" value="InterPro"/>
</dbReference>
<dbReference type="SUPFAM" id="SSF52540">
    <property type="entry name" value="P-loop containing nucleoside triphosphate hydrolases"/>
    <property type="match status" value="1"/>
</dbReference>
<dbReference type="GO" id="GO:0007062">
    <property type="term" value="P:sister chromatid cohesion"/>
    <property type="evidence" value="ECO:0007669"/>
    <property type="project" value="InterPro"/>
</dbReference>
<dbReference type="InterPro" id="IPR027417">
    <property type="entry name" value="P-loop_NTPase"/>
</dbReference>
<feature type="coiled-coil region" evidence="6">
    <location>
        <begin position="456"/>
        <end position="490"/>
    </location>
</feature>
<organism evidence="8">
    <name type="scientific">freshwater metagenome</name>
    <dbReference type="NCBI Taxonomy" id="449393"/>
    <lineage>
        <taxon>unclassified sequences</taxon>
        <taxon>metagenomes</taxon>
        <taxon>ecological metagenomes</taxon>
    </lineage>
</organism>
<dbReference type="CDD" id="cd03278">
    <property type="entry name" value="ABC_SMC_barmotin"/>
    <property type="match status" value="1"/>
</dbReference>
<dbReference type="SMART" id="SM00968">
    <property type="entry name" value="SMC_hinge"/>
    <property type="match status" value="1"/>
</dbReference>
<dbReference type="InterPro" id="IPR003395">
    <property type="entry name" value="RecF/RecN/SMC_N"/>
</dbReference>
<dbReference type="Gene3D" id="3.40.50.300">
    <property type="entry name" value="P-loop containing nucleotide triphosphate hydrolases"/>
    <property type="match status" value="2"/>
</dbReference>
<accession>A0A6J6WK76</accession>
<evidence type="ECO:0000313" key="8">
    <source>
        <dbReference type="EMBL" id="CAB4783794.1"/>
    </source>
</evidence>
<dbReference type="AlphaFoldDB" id="A0A6J6WK76"/>
<dbReference type="NCBIfam" id="TIGR02168">
    <property type="entry name" value="SMC_prok_B"/>
    <property type="match status" value="1"/>
</dbReference>
<dbReference type="HAMAP" id="MF_01894">
    <property type="entry name" value="Smc_prok"/>
    <property type="match status" value="1"/>
</dbReference>
<sequence>MFLKRLTMKGFKSFADATTLEFEQGVTAVVGPNGSGKSNVVDAVAWVLGAQSARALRSGKMEDVIFAGTANRPALGRAEVTLTLDNADGRLPIDGAEVTISRTLFRNGDSEYAINGTTCRLLDIQELLSDSGVGRQQHMIIGQGQLDSVLNSRSEDRRAVIEEAAGVLKHRRRKERAERRLGQTQENLERLGDLVREVRRQMRPLERQAAAARNFSDVDSELRNVRRALYSDRLRVFETRRGELDSVLRTSDGQGRELRNELVRLDAQASAAAAEVASRREEHLASTLGQLQGLAERVRGTLGLINERRRSVRATLEASADENVVANLEADAAKLAADLLELSTVETELAPQRAEIDAARTSLGEAEAQFEATWGDAVAGQSEASLARVQEQAEIVQRSVDTSRQGLERVNARRSGATSRAEEVRAARETAVNSRGEAERAFTEATVAHGHATVQEREADERLRTVESELRELTDTAARTQARAEALARALEEFSGAGGRSLIGELDGVLGAFLDLVEVEPGWEKAVESAAGASLGAVVVDGRTSAHAALSALRRDGGAGLILPAVAATGERPSAPAGCESLRSRVRVRPGTPDDVVRVLDALFARAFVARDWESGIDVALSNPDLIVVTADGDRFAATGWRVASGRAVVTRSSVEDAHAVARVAADHVEPATEAALKARTANNEARTAVRESLNTLTKAEATLDRWTKEGVRLEAELSTVEALVASSSTEAAEATEALGELEFELSTLLEQLPALELAVSESSQRAAWADEARVTLEAHRAQVATLVSEVGKREAELGERRRLIESRQSDVERRLAGHAAERAEATERRQSLEFELQSLDRLEVIVRQAADDVHLNQEALESTYREQLEASRAGAEQLEALRRERTVTEARLTELGDSGRKAEIEHAELAIKVATLHDSIRRDIEIEPEELGLVAAPELPEGVTLEHRLVELETRINALGPINPLALEELTALESRYQELDGQVADVRHARRELQEVVRALDEEIMTTFSSAMADVNEHFSSLIAMLFPGGQGRLMLTDAEDLLNTGVEIEVRPMGRNVRRVSLLSGGERSLAALAFLFAVFRSRPSPFYMMDEVEAALDDVNLQRFLSLVADFRDEAQLLMVTHQKRTMESADALYGVTMVPGASSKVVSQRVKRTNES</sequence>
<keyword evidence="1" id="KW-0963">Cytoplasm</keyword>
<feature type="domain" description="SMC hinge" evidence="7">
    <location>
        <begin position="507"/>
        <end position="620"/>
    </location>
</feature>
<dbReference type="InterPro" id="IPR036277">
    <property type="entry name" value="SMC_hinge_sf"/>
</dbReference>
<keyword evidence="5" id="KW-0238">DNA-binding</keyword>
<keyword evidence="3" id="KW-0067">ATP-binding</keyword>
<keyword evidence="2" id="KW-0547">Nucleotide-binding</keyword>
<proteinExistence type="inferred from homology"/>
<dbReference type="PIRSF" id="PIRSF005719">
    <property type="entry name" value="SMC"/>
    <property type="match status" value="1"/>
</dbReference>
<dbReference type="SUPFAM" id="SSF75553">
    <property type="entry name" value="Smc hinge domain"/>
    <property type="match status" value="1"/>
</dbReference>
<protein>
    <submittedName>
        <fullName evidence="8">Unannotated protein</fullName>
    </submittedName>
</protein>
<dbReference type="GO" id="GO:0030261">
    <property type="term" value="P:chromosome condensation"/>
    <property type="evidence" value="ECO:0007669"/>
    <property type="project" value="InterPro"/>
</dbReference>
<feature type="coiled-coil region" evidence="6">
    <location>
        <begin position="971"/>
        <end position="1005"/>
    </location>
</feature>
<gene>
    <name evidence="8" type="ORF">UFOPK2958_00712</name>
</gene>
<dbReference type="InterPro" id="IPR011890">
    <property type="entry name" value="SMC_prok"/>
</dbReference>
<dbReference type="Pfam" id="PF06470">
    <property type="entry name" value="SMC_hinge"/>
    <property type="match status" value="1"/>
</dbReference>
<dbReference type="PANTHER" id="PTHR43977">
    <property type="entry name" value="STRUCTURAL MAINTENANCE OF CHROMOSOMES PROTEIN 3"/>
    <property type="match status" value="1"/>
</dbReference>
<evidence type="ECO:0000259" key="7">
    <source>
        <dbReference type="SMART" id="SM00968"/>
    </source>
</evidence>
<evidence type="ECO:0000256" key="2">
    <source>
        <dbReference type="ARBA" id="ARBA00022741"/>
    </source>
</evidence>
<evidence type="ECO:0000256" key="4">
    <source>
        <dbReference type="ARBA" id="ARBA00023054"/>
    </source>
</evidence>
<dbReference type="GO" id="GO:0005524">
    <property type="term" value="F:ATP binding"/>
    <property type="evidence" value="ECO:0007669"/>
    <property type="project" value="UniProtKB-KW"/>
</dbReference>
<evidence type="ECO:0000256" key="1">
    <source>
        <dbReference type="ARBA" id="ARBA00022490"/>
    </source>
</evidence>
<evidence type="ECO:0000256" key="5">
    <source>
        <dbReference type="ARBA" id="ARBA00023125"/>
    </source>
</evidence>
<feature type="coiled-coil region" evidence="6">
    <location>
        <begin position="167"/>
        <end position="201"/>
    </location>
</feature>
<dbReference type="Gene3D" id="1.20.1060.20">
    <property type="match status" value="1"/>
</dbReference>
<name>A0A6J6WK76_9ZZZZ</name>
<dbReference type="InterPro" id="IPR024704">
    <property type="entry name" value="SMC"/>
</dbReference>
<dbReference type="GO" id="GO:0003677">
    <property type="term" value="F:DNA binding"/>
    <property type="evidence" value="ECO:0007669"/>
    <property type="project" value="UniProtKB-KW"/>
</dbReference>
<dbReference type="GO" id="GO:0005694">
    <property type="term" value="C:chromosome"/>
    <property type="evidence" value="ECO:0007669"/>
    <property type="project" value="InterPro"/>
</dbReference>
<feature type="coiled-coil region" evidence="6">
    <location>
        <begin position="690"/>
        <end position="752"/>
    </location>
</feature>